<feature type="domain" description="HTH lysR-type" evidence="4">
    <location>
        <begin position="33"/>
        <end position="83"/>
    </location>
</feature>
<dbReference type="PRINTS" id="PR00039">
    <property type="entry name" value="HTHLYSR"/>
</dbReference>
<keyword evidence="3" id="KW-0804">Transcription</keyword>
<accession>A0A918ZMG7</accession>
<dbReference type="CDD" id="cd08417">
    <property type="entry name" value="PBP2_Nitroaromatics_like"/>
    <property type="match status" value="1"/>
</dbReference>
<dbReference type="EMBL" id="BNAT01000048">
    <property type="protein sequence ID" value="GHE58915.1"/>
    <property type="molecule type" value="Genomic_DNA"/>
</dbReference>
<dbReference type="Pfam" id="PF00126">
    <property type="entry name" value="HTH_1"/>
    <property type="match status" value="1"/>
</dbReference>
<dbReference type="SUPFAM" id="SSF46785">
    <property type="entry name" value="Winged helix' DNA-binding domain"/>
    <property type="match status" value="1"/>
</dbReference>
<dbReference type="InterPro" id="IPR037402">
    <property type="entry name" value="YidZ_PBP2"/>
</dbReference>
<dbReference type="AlphaFoldDB" id="A0A918ZMG7"/>
<dbReference type="InterPro" id="IPR050389">
    <property type="entry name" value="LysR-type_TF"/>
</dbReference>
<evidence type="ECO:0000259" key="4">
    <source>
        <dbReference type="PROSITE" id="PS50931"/>
    </source>
</evidence>
<organism evidence="5 6">
    <name type="scientific">Streptomyces capitiformicae</name>
    <dbReference type="NCBI Taxonomy" id="2014920"/>
    <lineage>
        <taxon>Bacteria</taxon>
        <taxon>Bacillati</taxon>
        <taxon>Actinomycetota</taxon>
        <taxon>Actinomycetes</taxon>
        <taxon>Kitasatosporales</taxon>
        <taxon>Streptomycetaceae</taxon>
        <taxon>Streptomyces</taxon>
    </lineage>
</organism>
<dbReference type="InterPro" id="IPR000847">
    <property type="entry name" value="LysR_HTH_N"/>
</dbReference>
<evidence type="ECO:0000313" key="6">
    <source>
        <dbReference type="Proteomes" id="UP000603227"/>
    </source>
</evidence>
<dbReference type="GO" id="GO:0003700">
    <property type="term" value="F:DNA-binding transcription factor activity"/>
    <property type="evidence" value="ECO:0007669"/>
    <property type="project" value="InterPro"/>
</dbReference>
<gene>
    <name evidence="5" type="ORF">GCM10017771_81960</name>
</gene>
<dbReference type="GO" id="GO:0003677">
    <property type="term" value="F:DNA binding"/>
    <property type="evidence" value="ECO:0007669"/>
    <property type="project" value="UniProtKB-KW"/>
</dbReference>
<dbReference type="Gene3D" id="3.40.190.10">
    <property type="entry name" value="Periplasmic binding protein-like II"/>
    <property type="match status" value="2"/>
</dbReference>
<reference evidence="5" key="2">
    <citation type="submission" date="2020-09" db="EMBL/GenBank/DDBJ databases">
        <authorList>
            <person name="Sun Q."/>
            <person name="Zhou Y."/>
        </authorList>
    </citation>
    <scope>NUCLEOTIDE SEQUENCE</scope>
    <source>
        <strain evidence="5">CGMCC 4.7403</strain>
    </source>
</reference>
<evidence type="ECO:0000256" key="2">
    <source>
        <dbReference type="ARBA" id="ARBA00023125"/>
    </source>
</evidence>
<dbReference type="InterPro" id="IPR036390">
    <property type="entry name" value="WH_DNA-bd_sf"/>
</dbReference>
<evidence type="ECO:0000256" key="1">
    <source>
        <dbReference type="ARBA" id="ARBA00023015"/>
    </source>
</evidence>
<dbReference type="InterPro" id="IPR036388">
    <property type="entry name" value="WH-like_DNA-bd_sf"/>
</dbReference>
<keyword evidence="2" id="KW-0238">DNA-binding</keyword>
<dbReference type="SUPFAM" id="SSF53850">
    <property type="entry name" value="Periplasmic binding protein-like II"/>
    <property type="match status" value="1"/>
</dbReference>
<evidence type="ECO:0000313" key="5">
    <source>
        <dbReference type="EMBL" id="GHE58915.1"/>
    </source>
</evidence>
<dbReference type="PROSITE" id="PS50931">
    <property type="entry name" value="HTH_LYSR"/>
    <property type="match status" value="1"/>
</dbReference>
<keyword evidence="6" id="KW-1185">Reference proteome</keyword>
<protein>
    <submittedName>
        <fullName evidence="5">LysR family transcriptional regulator</fullName>
    </submittedName>
</protein>
<evidence type="ECO:0000256" key="3">
    <source>
        <dbReference type="ARBA" id="ARBA00023163"/>
    </source>
</evidence>
<dbReference type="Proteomes" id="UP000603227">
    <property type="component" value="Unassembled WGS sequence"/>
</dbReference>
<name>A0A918ZMG7_9ACTN</name>
<reference evidence="5" key="1">
    <citation type="journal article" date="2014" name="Int. J. Syst. Evol. Microbiol.">
        <title>Complete genome sequence of Corynebacterium casei LMG S-19264T (=DSM 44701T), isolated from a smear-ripened cheese.</title>
        <authorList>
            <consortium name="US DOE Joint Genome Institute (JGI-PGF)"/>
            <person name="Walter F."/>
            <person name="Albersmeier A."/>
            <person name="Kalinowski J."/>
            <person name="Ruckert C."/>
        </authorList>
    </citation>
    <scope>NUCLEOTIDE SEQUENCE</scope>
    <source>
        <strain evidence="5">CGMCC 4.7403</strain>
    </source>
</reference>
<proteinExistence type="predicted"/>
<comment type="caution">
    <text evidence="5">The sequence shown here is derived from an EMBL/GenBank/DDBJ whole genome shotgun (WGS) entry which is preliminary data.</text>
</comment>
<dbReference type="PANTHER" id="PTHR30118:SF15">
    <property type="entry name" value="TRANSCRIPTIONAL REGULATORY PROTEIN"/>
    <property type="match status" value="1"/>
</dbReference>
<keyword evidence="1" id="KW-0805">Transcription regulation</keyword>
<dbReference type="Gene3D" id="1.10.10.10">
    <property type="entry name" value="Winged helix-like DNA-binding domain superfamily/Winged helix DNA-binding domain"/>
    <property type="match status" value="1"/>
</dbReference>
<dbReference type="RefSeq" id="WP_189787520.1">
    <property type="nucleotide sequence ID" value="NZ_BNAT01000048.1"/>
</dbReference>
<sequence>MSKEPSARGAGEGYGPEPFLQVLRSQDLVTLPVLRALLIERSVTRAGETVGLSQPATSAVLARLRRRFGDQLLVRVGRQYELTPLAASLLSRLETATEALERLFGDEFDPGTTTRRFTLAVSDYVVAVMSEELNRILATEAPRATLDIQQLTAAAHLDADTLIRHADGVVLPHELVQGYPGQPLLEDRWVGIVANSNTVVGTELTLEHLATLPWVSPLSRMDPGSATEPLRRLRSLGIDPQIEVTTDSFVSVPFLVAGSNRIAFLHERLAHRLTPIVAVRVLPSPVDVSVALSLRWHHRLTEDPGHLWFRGVLQRAAQQAMSAAD</sequence>
<dbReference type="PANTHER" id="PTHR30118">
    <property type="entry name" value="HTH-TYPE TRANSCRIPTIONAL REGULATOR LEUO-RELATED"/>
    <property type="match status" value="1"/>
</dbReference>